<comment type="caution">
    <text evidence="1">The sequence shown here is derived from an EMBL/GenBank/DDBJ whole genome shotgun (WGS) entry which is preliminary data.</text>
</comment>
<name>A0AAV8QPW7_ENSVE</name>
<keyword evidence="2" id="KW-1185">Reference proteome</keyword>
<proteinExistence type="predicted"/>
<accession>A0AAV8QPW7</accession>
<sequence length="126" mass="13777">MDPTRGQCGTDQWEGLHPPLVGAVYSWVRVLYRPRNITTGPHNGSHKGPMGMAPSSPGWGSDSWVWSSFYRPRETTSGPHNGGANAIRTNGKGSLLVLVARRRQPRRSLPNLDLADGRRTKTGCLS</sequence>
<organism evidence="1 2">
    <name type="scientific">Ensete ventricosum</name>
    <name type="common">Abyssinian banana</name>
    <name type="synonym">Musa ensete</name>
    <dbReference type="NCBI Taxonomy" id="4639"/>
    <lineage>
        <taxon>Eukaryota</taxon>
        <taxon>Viridiplantae</taxon>
        <taxon>Streptophyta</taxon>
        <taxon>Embryophyta</taxon>
        <taxon>Tracheophyta</taxon>
        <taxon>Spermatophyta</taxon>
        <taxon>Magnoliopsida</taxon>
        <taxon>Liliopsida</taxon>
        <taxon>Zingiberales</taxon>
        <taxon>Musaceae</taxon>
        <taxon>Ensete</taxon>
    </lineage>
</organism>
<evidence type="ECO:0000313" key="1">
    <source>
        <dbReference type="EMBL" id="KAJ8477550.1"/>
    </source>
</evidence>
<gene>
    <name evidence="1" type="ORF">OPV22_021277</name>
</gene>
<dbReference type="AlphaFoldDB" id="A0AAV8QPW7"/>
<reference evidence="1 2" key="1">
    <citation type="submission" date="2022-12" db="EMBL/GenBank/DDBJ databases">
        <title>Chromosome-scale assembly of the Ensete ventricosum genome.</title>
        <authorList>
            <person name="Dussert Y."/>
            <person name="Stocks J."/>
            <person name="Wendawek A."/>
            <person name="Woldeyes F."/>
            <person name="Nichols R.A."/>
            <person name="Borrell J.S."/>
        </authorList>
    </citation>
    <scope>NUCLEOTIDE SEQUENCE [LARGE SCALE GENOMIC DNA]</scope>
    <source>
        <strain evidence="2">cv. Maze</strain>
        <tissue evidence="1">Seeds</tissue>
    </source>
</reference>
<dbReference type="EMBL" id="JAQQAF010000006">
    <property type="protein sequence ID" value="KAJ8477550.1"/>
    <property type="molecule type" value="Genomic_DNA"/>
</dbReference>
<evidence type="ECO:0000313" key="2">
    <source>
        <dbReference type="Proteomes" id="UP001222027"/>
    </source>
</evidence>
<protein>
    <submittedName>
        <fullName evidence="1">Uncharacterized protein</fullName>
    </submittedName>
</protein>
<dbReference type="Proteomes" id="UP001222027">
    <property type="component" value="Unassembled WGS sequence"/>
</dbReference>